<keyword evidence="4" id="KW-1185">Reference proteome</keyword>
<feature type="compositionally biased region" description="Polar residues" evidence="1">
    <location>
        <begin position="349"/>
        <end position="361"/>
    </location>
</feature>
<keyword evidence="2" id="KW-1133">Transmembrane helix</keyword>
<feature type="region of interest" description="Disordered" evidence="1">
    <location>
        <begin position="331"/>
        <end position="450"/>
    </location>
</feature>
<accession>A0A5N5D6P9</accession>
<feature type="transmembrane region" description="Helical" evidence="2">
    <location>
        <begin position="594"/>
        <end position="613"/>
    </location>
</feature>
<feature type="compositionally biased region" description="Low complexity" evidence="1">
    <location>
        <begin position="110"/>
        <end position="144"/>
    </location>
</feature>
<feature type="region of interest" description="Disordered" evidence="1">
    <location>
        <begin position="1"/>
        <end position="306"/>
    </location>
</feature>
<feature type="compositionally biased region" description="Low complexity" evidence="1">
    <location>
        <begin position="382"/>
        <end position="393"/>
    </location>
</feature>
<reference evidence="3 4" key="1">
    <citation type="journal article" date="2019" name="Sci. Rep.">
        <title>A multi-omics analysis of the grapevine pathogen Lasiodiplodia theobromae reveals that temperature affects the expression of virulence- and pathogenicity-related genes.</title>
        <authorList>
            <person name="Felix C."/>
            <person name="Meneses R."/>
            <person name="Goncalves M.F.M."/>
            <person name="Tilleman L."/>
            <person name="Duarte A.S."/>
            <person name="Jorrin-Novo J.V."/>
            <person name="Van de Peer Y."/>
            <person name="Deforce D."/>
            <person name="Van Nieuwerburgh F."/>
            <person name="Esteves A.C."/>
            <person name="Alves A."/>
        </authorList>
    </citation>
    <scope>NUCLEOTIDE SEQUENCE [LARGE SCALE GENOMIC DNA]</scope>
    <source>
        <strain evidence="3 4">LA-SOL3</strain>
    </source>
</reference>
<feature type="compositionally biased region" description="Polar residues" evidence="1">
    <location>
        <begin position="251"/>
        <end position="263"/>
    </location>
</feature>
<feature type="compositionally biased region" description="Low complexity" evidence="1">
    <location>
        <begin position="1"/>
        <end position="25"/>
    </location>
</feature>
<feature type="compositionally biased region" description="Polar residues" evidence="1">
    <location>
        <begin position="51"/>
        <end position="60"/>
    </location>
</feature>
<organism evidence="3 4">
    <name type="scientific">Lasiodiplodia theobromae</name>
    <dbReference type="NCBI Taxonomy" id="45133"/>
    <lineage>
        <taxon>Eukaryota</taxon>
        <taxon>Fungi</taxon>
        <taxon>Dikarya</taxon>
        <taxon>Ascomycota</taxon>
        <taxon>Pezizomycotina</taxon>
        <taxon>Dothideomycetes</taxon>
        <taxon>Dothideomycetes incertae sedis</taxon>
        <taxon>Botryosphaeriales</taxon>
        <taxon>Botryosphaeriaceae</taxon>
        <taxon>Lasiodiplodia</taxon>
    </lineage>
</organism>
<gene>
    <name evidence="3" type="ORF">DBV05_g8298</name>
</gene>
<keyword evidence="2" id="KW-0472">Membrane</keyword>
<dbReference type="EMBL" id="VCHE01000066">
    <property type="protein sequence ID" value="KAB2573052.1"/>
    <property type="molecule type" value="Genomic_DNA"/>
</dbReference>
<feature type="compositionally biased region" description="Basic and acidic residues" evidence="1">
    <location>
        <begin position="278"/>
        <end position="289"/>
    </location>
</feature>
<feature type="compositionally biased region" description="Polar residues" evidence="1">
    <location>
        <begin position="145"/>
        <end position="154"/>
    </location>
</feature>
<evidence type="ECO:0000313" key="4">
    <source>
        <dbReference type="Proteomes" id="UP000325902"/>
    </source>
</evidence>
<feature type="transmembrane region" description="Helical" evidence="2">
    <location>
        <begin position="476"/>
        <end position="498"/>
    </location>
</feature>
<evidence type="ECO:0000256" key="1">
    <source>
        <dbReference type="SAM" id="MobiDB-lite"/>
    </source>
</evidence>
<protein>
    <recommendedName>
        <fullName evidence="5">Serine-rich protein</fullName>
    </recommendedName>
</protein>
<feature type="compositionally biased region" description="Polar residues" evidence="1">
    <location>
        <begin position="225"/>
        <end position="242"/>
    </location>
</feature>
<feature type="compositionally biased region" description="Polar residues" evidence="1">
    <location>
        <begin position="291"/>
        <end position="306"/>
    </location>
</feature>
<dbReference type="AlphaFoldDB" id="A0A5N5D6P9"/>
<evidence type="ECO:0000256" key="2">
    <source>
        <dbReference type="SAM" id="Phobius"/>
    </source>
</evidence>
<comment type="caution">
    <text evidence="3">The sequence shown here is derived from an EMBL/GenBank/DDBJ whole genome shotgun (WGS) entry which is preliminary data.</text>
</comment>
<dbReference type="OrthoDB" id="4153178at2759"/>
<feature type="compositionally biased region" description="Polar residues" evidence="1">
    <location>
        <begin position="412"/>
        <end position="423"/>
    </location>
</feature>
<keyword evidence="2" id="KW-0812">Transmembrane</keyword>
<name>A0A5N5D6P9_9PEZI</name>
<dbReference type="Proteomes" id="UP000325902">
    <property type="component" value="Unassembled WGS sequence"/>
</dbReference>
<sequence length="615" mass="66196">MSSQPTSDSYSSSPPSTPRATRPASHTTTAPGGPTIRIVEDPGSPVYGKSPYSSEPSQILSPAAAQGSRQDGLASPVSDAGRSASPGADSQRGSFVQRMAARYEGLGPKASASQPRQSSASYRMSTSTTTSTAETLTTLAAPSSPSYNNRFSQGTTPPTSPLPSFSDRKHDSIGSLGLLTETEEKPPVAPVAPTVRAVIPSSSTTGETSFIPSQETTRLSEDYSNDTTETSFENSDASTPTLTYHHKDSDNQQSFWASASGSASDDRPPTRGSNYVRHGSDSDEPERPPTRGSNSVRNTAASDRSSYTSFFANSIPQWARLYYRRSERVSLATDSSSSPSNSPLPSRSATMHSGTSRSPTEANFPIHPIWSPRRRPHHRDNSGSYSGHLSLGSNIMPYDSQDSISAAPPQRKPSQQPHGTSGRTRADTAGTRSVPPTAGGRESFTPRLRRNRKSITLSVWTAPSMDQALGAPANKYIVLFALGFVLPLCWFIAAVLPLPMRPNDEFERLENEKAMIEKYHGGTGKGKERATELQPTSAPSTAAGGGVLMMGNETNIEGGLGLDLRNKTQLHQRDWAQEERLWQKAKWWRRVNRVMSFVGLCVIAAVVALAVVYTR</sequence>
<feature type="compositionally biased region" description="Polar residues" evidence="1">
    <location>
        <begin position="200"/>
        <end position="217"/>
    </location>
</feature>
<evidence type="ECO:0000313" key="3">
    <source>
        <dbReference type="EMBL" id="KAB2573052.1"/>
    </source>
</evidence>
<proteinExistence type="predicted"/>
<evidence type="ECO:0008006" key="5">
    <source>
        <dbReference type="Google" id="ProtNLM"/>
    </source>
</evidence>
<feature type="compositionally biased region" description="Low complexity" evidence="1">
    <location>
        <begin position="335"/>
        <end position="348"/>
    </location>
</feature>